<dbReference type="AlphaFoldDB" id="A0A0F9GP29"/>
<reference evidence="1" key="1">
    <citation type="journal article" date="2015" name="Nature">
        <title>Complex archaea that bridge the gap between prokaryotes and eukaryotes.</title>
        <authorList>
            <person name="Spang A."/>
            <person name="Saw J.H."/>
            <person name="Jorgensen S.L."/>
            <person name="Zaremba-Niedzwiedzka K."/>
            <person name="Martijn J."/>
            <person name="Lind A.E."/>
            <person name="van Eijk R."/>
            <person name="Schleper C."/>
            <person name="Guy L."/>
            <person name="Ettema T.J."/>
        </authorList>
    </citation>
    <scope>NUCLEOTIDE SEQUENCE</scope>
</reference>
<dbReference type="EMBL" id="LAZR01017406">
    <property type="protein sequence ID" value="KKM00559.1"/>
    <property type="molecule type" value="Genomic_DNA"/>
</dbReference>
<sequence length="273" mass="28284">MPNQLDDEVVKIARSLKALARRVRRIDATNVRGVIAPVPGGGAPNDASYVVMGLNAVLTDERALIGTINQVAVADGGAGGAVTLSTPQNIHTGATPTFAGMNLAGTLAFTGAQSITTTASDLTLAPAGDIILDPQGDQVKFTWVAGKSLESSDYVSGLHGTGWGISYGTTGGHADFRSICADELHVAAFIADIYSALAGALIITKSRARMSRDFTIPNTGVGATLYVEDHEGFEGFGVYDDGDYVLLRIIDTSGGGLIVTDVYGSVNNYTDLS</sequence>
<organism evidence="1">
    <name type="scientific">marine sediment metagenome</name>
    <dbReference type="NCBI Taxonomy" id="412755"/>
    <lineage>
        <taxon>unclassified sequences</taxon>
        <taxon>metagenomes</taxon>
        <taxon>ecological metagenomes</taxon>
    </lineage>
</organism>
<proteinExistence type="predicted"/>
<gene>
    <name evidence="1" type="ORF">LCGC14_1803180</name>
</gene>
<feature type="non-terminal residue" evidence="1">
    <location>
        <position position="273"/>
    </location>
</feature>
<comment type="caution">
    <text evidence="1">The sequence shown here is derived from an EMBL/GenBank/DDBJ whole genome shotgun (WGS) entry which is preliminary data.</text>
</comment>
<protein>
    <submittedName>
        <fullName evidence="1">Uncharacterized protein</fullName>
    </submittedName>
</protein>
<evidence type="ECO:0000313" key="1">
    <source>
        <dbReference type="EMBL" id="KKM00559.1"/>
    </source>
</evidence>
<accession>A0A0F9GP29</accession>
<name>A0A0F9GP29_9ZZZZ</name>